<dbReference type="PANTHER" id="PTHR48466:SF2">
    <property type="entry name" value="OS10G0509000 PROTEIN"/>
    <property type="match status" value="1"/>
</dbReference>
<dbReference type="InterPro" id="IPR007696">
    <property type="entry name" value="DNA_mismatch_repair_MutS_core"/>
</dbReference>
<dbReference type="SUPFAM" id="SSF48334">
    <property type="entry name" value="DNA repair protein MutS, domain III"/>
    <property type="match status" value="1"/>
</dbReference>
<evidence type="ECO:0000256" key="4">
    <source>
        <dbReference type="SAM" id="Coils"/>
    </source>
</evidence>
<name>A0ABW3KMC6_9FLAO</name>
<keyword evidence="3" id="KW-0238">DNA-binding</keyword>
<dbReference type="InterPro" id="IPR005747">
    <property type="entry name" value="MutS2"/>
</dbReference>
<dbReference type="Proteomes" id="UP001597086">
    <property type="component" value="Unassembled WGS sequence"/>
</dbReference>
<feature type="domain" description="DNA mismatch repair protein MutS core" evidence="5">
    <location>
        <begin position="12"/>
        <end position="316"/>
    </location>
</feature>
<dbReference type="NCBIfam" id="TIGR01069">
    <property type="entry name" value="mutS2"/>
    <property type="match status" value="1"/>
</dbReference>
<evidence type="ECO:0000256" key="2">
    <source>
        <dbReference type="ARBA" id="ARBA00022840"/>
    </source>
</evidence>
<evidence type="ECO:0000256" key="1">
    <source>
        <dbReference type="ARBA" id="ARBA00022741"/>
    </source>
</evidence>
<feature type="coiled-coil region" evidence="4">
    <location>
        <begin position="618"/>
        <end position="662"/>
    </location>
</feature>
<dbReference type="PIRSF" id="PIRSF005814">
    <property type="entry name" value="MutS_YshD"/>
    <property type="match status" value="1"/>
</dbReference>
<evidence type="ECO:0000259" key="5">
    <source>
        <dbReference type="SMART" id="SM00533"/>
    </source>
</evidence>
<gene>
    <name evidence="7" type="ORF">ACFQ13_02000</name>
</gene>
<feature type="domain" description="DNA mismatch repair proteins mutS family" evidence="6">
    <location>
        <begin position="335"/>
        <end position="520"/>
    </location>
</feature>
<proteinExistence type="predicted"/>
<keyword evidence="8" id="KW-1185">Reference proteome</keyword>
<reference evidence="8" key="1">
    <citation type="journal article" date="2019" name="Int. J. Syst. Evol. Microbiol.">
        <title>The Global Catalogue of Microorganisms (GCM) 10K type strain sequencing project: providing services to taxonomists for standard genome sequencing and annotation.</title>
        <authorList>
            <consortium name="The Broad Institute Genomics Platform"/>
            <consortium name="The Broad Institute Genome Sequencing Center for Infectious Disease"/>
            <person name="Wu L."/>
            <person name="Ma J."/>
        </authorList>
    </citation>
    <scope>NUCLEOTIDE SEQUENCE [LARGE SCALE GENOMIC DNA]</scope>
    <source>
        <strain evidence="8">CCUG 56098</strain>
    </source>
</reference>
<sequence length="722" mass="83034">MINIHEKTLKDLEFFTVLDQISEHALTALGKEAVLDILPFKAEAPLKEALTYVNEFLSSFENDNRIPNHGFETIAKELKLLKIENTFLEVSSLQKLVSMSLTVNSILKFLEKFKEYYPKLQEFSQHIPVQTQIIDQVNVVVDRFGDIKDDASPLLADLRRSINALKGKINSSFASALHTYQQLDYLDDIRESVVDNKRVLAVKAMYRRKVRGSIMGGSKTGSIVYIEPETTLQHTRELNNLEYEEKEEVIKILKELTNYIREFLPLLKDYQEFLTQMDVIAAKAKYAERMNAILPQFSSDRRMHLRDAYHPLLYLNNKEKGEKTFPQTIGLEKDSRIIVISGPNAGGKSITLKTVGLLQTMLQSGMLIPVHERSYVCLFDRILSDIGDNQSIENHLSTYSYRLKQMNYFLKKCNSETLFLIDEFGTGSDPELGGALAETFLEVFYEREAYGIITTHYSNLKLLANELPHIQNANMLFNEKTLEPMYKLVVGQAGSSFTFEVAQKNGIPYSLINKSKKKIERGKVRFDATIAKLQKERSKLERTERSLKENEKKKISEADKLEEVNAKVQKKLESFQELYDSNQRLIYLGQKIDDISDKYFENKNKKALMAELFRLVQIENSKRKKVSAKQKRAEKHKEKQVKAEAEKKVEIIRKKKKEAKKKAVKTEKPKPILRVHDRVRLQDGRAVGTIDSIEKGKANVNYGMFTTNVSLDQLELVEAMKK</sequence>
<dbReference type="SMART" id="SM00534">
    <property type="entry name" value="MUTSac"/>
    <property type="match status" value="1"/>
</dbReference>
<accession>A0ABW3KMC6</accession>
<feature type="coiled-coil region" evidence="4">
    <location>
        <begin position="523"/>
        <end position="578"/>
    </location>
</feature>
<dbReference type="Gene3D" id="3.40.50.300">
    <property type="entry name" value="P-loop containing nucleotide triphosphate hydrolases"/>
    <property type="match status" value="1"/>
</dbReference>
<protein>
    <submittedName>
        <fullName evidence="7">DNA mismatch repair protein MutS</fullName>
    </submittedName>
</protein>
<evidence type="ECO:0000313" key="7">
    <source>
        <dbReference type="EMBL" id="MFD1014681.1"/>
    </source>
</evidence>
<dbReference type="PANTHER" id="PTHR48466">
    <property type="entry name" value="OS10G0509000 PROTEIN-RELATED"/>
    <property type="match status" value="1"/>
</dbReference>
<keyword evidence="2" id="KW-0067">ATP-binding</keyword>
<dbReference type="EMBL" id="JBHTKM010000010">
    <property type="protein sequence ID" value="MFD1014681.1"/>
    <property type="molecule type" value="Genomic_DNA"/>
</dbReference>
<keyword evidence="4" id="KW-0175">Coiled coil</keyword>
<evidence type="ECO:0000256" key="3">
    <source>
        <dbReference type="ARBA" id="ARBA00023125"/>
    </source>
</evidence>
<dbReference type="InterPro" id="IPR036187">
    <property type="entry name" value="DNA_mismatch_repair_MutS_sf"/>
</dbReference>
<dbReference type="SMART" id="SM00533">
    <property type="entry name" value="MUTSd"/>
    <property type="match status" value="1"/>
</dbReference>
<comment type="caution">
    <text evidence="7">The sequence shown here is derived from an EMBL/GenBank/DDBJ whole genome shotgun (WGS) entry which is preliminary data.</text>
</comment>
<dbReference type="Pfam" id="PF00488">
    <property type="entry name" value="MutS_V"/>
    <property type="match status" value="1"/>
</dbReference>
<dbReference type="SUPFAM" id="SSF52540">
    <property type="entry name" value="P-loop containing nucleoside triphosphate hydrolases"/>
    <property type="match status" value="1"/>
</dbReference>
<dbReference type="InterPro" id="IPR027417">
    <property type="entry name" value="P-loop_NTPase"/>
</dbReference>
<dbReference type="InterPro" id="IPR000432">
    <property type="entry name" value="DNA_mismatch_repair_MutS_C"/>
</dbReference>
<dbReference type="RefSeq" id="WP_386113476.1">
    <property type="nucleotide sequence ID" value="NZ_JBHTKM010000010.1"/>
</dbReference>
<keyword evidence="1" id="KW-0547">Nucleotide-binding</keyword>
<dbReference type="InterPro" id="IPR045076">
    <property type="entry name" value="MutS"/>
</dbReference>
<evidence type="ECO:0000259" key="6">
    <source>
        <dbReference type="SMART" id="SM00534"/>
    </source>
</evidence>
<organism evidence="7 8">
    <name type="scientific">Winogradskyella rapida</name>
    <dbReference type="NCBI Taxonomy" id="549701"/>
    <lineage>
        <taxon>Bacteria</taxon>
        <taxon>Pseudomonadati</taxon>
        <taxon>Bacteroidota</taxon>
        <taxon>Flavobacteriia</taxon>
        <taxon>Flavobacteriales</taxon>
        <taxon>Flavobacteriaceae</taxon>
        <taxon>Winogradskyella</taxon>
    </lineage>
</organism>
<evidence type="ECO:0000313" key="8">
    <source>
        <dbReference type="Proteomes" id="UP001597086"/>
    </source>
</evidence>